<keyword evidence="3 6" id="KW-0812">Transmembrane</keyword>
<reference evidence="7 8" key="1">
    <citation type="submission" date="2024-07" db="EMBL/GenBank/DDBJ databases">
        <title>Uliginosibacterium paludis KCTC:42655.</title>
        <authorList>
            <person name="Kim M.K."/>
        </authorList>
    </citation>
    <scope>NUCLEOTIDE SEQUENCE [LARGE SCALE GENOMIC DNA]</scope>
    <source>
        <strain evidence="7 8">KCTC 42655</strain>
    </source>
</reference>
<dbReference type="Pfam" id="PF01810">
    <property type="entry name" value="LysE"/>
    <property type="match status" value="1"/>
</dbReference>
<sequence>MPTEPTIEVNEMLTPLITIALLHWAVLLIPGFNFLLVGQLAAGGSRRAALAAVVGMTSATLIWATLAVAGVGAVFSAQPVLRQVVQLAGGLYLLRLAWGLFRAAGQPVLAEGRALGSLAAFRAGFVTSALNPKIALFYGSVFATALPHEPAAGQVVAAVLLVYANSWLWHGSLAFLLSRPAVRQAYVAHFRGLTRISAALVGAFGLRLILVACQEARARLG</sequence>
<protein>
    <submittedName>
        <fullName evidence="7">LysE family transporter</fullName>
    </submittedName>
</protein>
<evidence type="ECO:0000256" key="1">
    <source>
        <dbReference type="ARBA" id="ARBA00004651"/>
    </source>
</evidence>
<proteinExistence type="predicted"/>
<dbReference type="PANTHER" id="PTHR30086:SF20">
    <property type="entry name" value="ARGININE EXPORTER PROTEIN ARGO-RELATED"/>
    <property type="match status" value="1"/>
</dbReference>
<dbReference type="EMBL" id="JBEWLZ010000012">
    <property type="protein sequence ID" value="MET1491476.1"/>
    <property type="molecule type" value="Genomic_DNA"/>
</dbReference>
<comment type="subcellular location">
    <subcellularLocation>
        <location evidence="1">Cell membrane</location>
        <topology evidence="1">Multi-pass membrane protein</topology>
    </subcellularLocation>
</comment>
<accession>A0ABV2CU74</accession>
<evidence type="ECO:0000256" key="6">
    <source>
        <dbReference type="SAM" id="Phobius"/>
    </source>
</evidence>
<feature type="transmembrane region" description="Helical" evidence="6">
    <location>
        <begin position="12"/>
        <end position="36"/>
    </location>
</feature>
<gene>
    <name evidence="7" type="ORF">ABVT11_16680</name>
</gene>
<evidence type="ECO:0000256" key="2">
    <source>
        <dbReference type="ARBA" id="ARBA00022475"/>
    </source>
</evidence>
<feature type="transmembrane region" description="Helical" evidence="6">
    <location>
        <begin position="48"/>
        <end position="75"/>
    </location>
</feature>
<name>A0ABV2CU74_9RHOO</name>
<dbReference type="RefSeq" id="WP_345927437.1">
    <property type="nucleotide sequence ID" value="NZ_JBDIVF010000004.1"/>
</dbReference>
<evidence type="ECO:0000256" key="3">
    <source>
        <dbReference type="ARBA" id="ARBA00022692"/>
    </source>
</evidence>
<evidence type="ECO:0000313" key="8">
    <source>
        <dbReference type="Proteomes" id="UP001548590"/>
    </source>
</evidence>
<keyword evidence="2" id="KW-1003">Cell membrane</keyword>
<evidence type="ECO:0000313" key="7">
    <source>
        <dbReference type="EMBL" id="MET1491476.1"/>
    </source>
</evidence>
<evidence type="ECO:0000256" key="4">
    <source>
        <dbReference type="ARBA" id="ARBA00022989"/>
    </source>
</evidence>
<keyword evidence="4 6" id="KW-1133">Transmembrane helix</keyword>
<feature type="transmembrane region" description="Helical" evidence="6">
    <location>
        <begin position="113"/>
        <end position="131"/>
    </location>
</feature>
<evidence type="ECO:0000256" key="5">
    <source>
        <dbReference type="ARBA" id="ARBA00023136"/>
    </source>
</evidence>
<feature type="transmembrane region" description="Helical" evidence="6">
    <location>
        <begin position="151"/>
        <end position="169"/>
    </location>
</feature>
<keyword evidence="8" id="KW-1185">Reference proteome</keyword>
<comment type="caution">
    <text evidence="7">The sequence shown here is derived from an EMBL/GenBank/DDBJ whole genome shotgun (WGS) entry which is preliminary data.</text>
</comment>
<organism evidence="7 8">
    <name type="scientific">Uliginosibacterium paludis</name>
    <dbReference type="NCBI Taxonomy" id="1615952"/>
    <lineage>
        <taxon>Bacteria</taxon>
        <taxon>Pseudomonadati</taxon>
        <taxon>Pseudomonadota</taxon>
        <taxon>Betaproteobacteria</taxon>
        <taxon>Rhodocyclales</taxon>
        <taxon>Zoogloeaceae</taxon>
        <taxon>Uliginosibacterium</taxon>
    </lineage>
</organism>
<dbReference type="InterPro" id="IPR001123">
    <property type="entry name" value="LeuE-type"/>
</dbReference>
<keyword evidence="5 6" id="KW-0472">Membrane</keyword>
<dbReference type="Proteomes" id="UP001548590">
    <property type="component" value="Unassembled WGS sequence"/>
</dbReference>
<dbReference type="PANTHER" id="PTHR30086">
    <property type="entry name" value="ARGININE EXPORTER PROTEIN ARGO"/>
    <property type="match status" value="1"/>
</dbReference>